<dbReference type="Proteomes" id="UP001642409">
    <property type="component" value="Unassembled WGS sequence"/>
</dbReference>
<accession>A0AA86TZ23</accession>
<proteinExistence type="predicted"/>
<dbReference type="AlphaFoldDB" id="A0AA86TZ23"/>
<protein>
    <submittedName>
        <fullName evidence="1">Mucin-22-like</fullName>
    </submittedName>
</protein>
<sequence>MLQNISIIGTSLQESQYNGYIVSELGINLQIFVNIVQVCSQFNQSGTESFQLTSSEPITQNCSVCSSQFVVYGLCLNELQNGINIDGVMYCAFPFVFKDSKCVCSAGHEQNGTFCVNTISQLTFLDIQEKVSTTNLNQKISWLSQNVTMEIQTLENSTQTRLKLLDDTLQQQIVTNITTLEGKTNMSILKQELFTNSSFNSLDQFIFNNITSATLKLETQILWNNSYLNSSLLARILLSDLAVVANQTKMEQYVNTTRDTMDQRIISNISALKAQLQGETTIVQNNLISNIVANSSTLELRIIGNSTNVQNNIDALAVSSHNDIEALRSQAYSNLTITSGQLTTNLINNISTLKTYVDAQVLQTELRVIGNFTDIKQHIDSTRDAIDSRLISNITALRSQLQGETNVVQAGLITNIVSNSSVLEQRIISNSSTLQANINSLISSSHADLEALRSQAFSNLTQNQAVTMSAIKYSVQLLNSNFLTIISQNSSIIEQRVIGNFSAHNLTFNHLITQFQVEIQFLLQNLTVNNQQLVNTQSVINNIGTYLCSLISYAHFDSSTGKCVCDVQNTVLSTNMRQCICIIPNTVFSGGQCVCTIPYTTLQSNLCVCNVIPNTVLSGNTCVCTIPFTSIISNKCTCTLPNTLLSGGQCVCTIPYTTLIGTSCTCNIIPYTTLSGANCLCTIPNTAIIDNQCKCTAPNTILQGNQCVSSNSCGVGFKYYCSLTYGAAYSLCCREIYVRNCHEEMYPDGCKEPIQVYCMDNDYDRVYSCKNL</sequence>
<organism evidence="1">
    <name type="scientific">Hexamita inflata</name>
    <dbReference type="NCBI Taxonomy" id="28002"/>
    <lineage>
        <taxon>Eukaryota</taxon>
        <taxon>Metamonada</taxon>
        <taxon>Diplomonadida</taxon>
        <taxon>Hexamitidae</taxon>
        <taxon>Hexamitinae</taxon>
        <taxon>Hexamita</taxon>
    </lineage>
</organism>
<gene>
    <name evidence="2" type="ORF">HINF_LOCUS19735</name>
    <name evidence="1" type="ORF">HINF_LOCUS20117</name>
</gene>
<reference evidence="1" key="1">
    <citation type="submission" date="2023-06" db="EMBL/GenBank/DDBJ databases">
        <authorList>
            <person name="Kurt Z."/>
        </authorList>
    </citation>
    <scope>NUCLEOTIDE SEQUENCE</scope>
</reference>
<evidence type="ECO:0000313" key="1">
    <source>
        <dbReference type="EMBL" id="CAI9932472.1"/>
    </source>
</evidence>
<comment type="caution">
    <text evidence="1">The sequence shown here is derived from an EMBL/GenBank/DDBJ whole genome shotgun (WGS) entry which is preliminary data.</text>
</comment>
<name>A0AA86TZ23_9EUKA</name>
<dbReference type="EMBL" id="CAXDID020000052">
    <property type="protein sequence ID" value="CAL6005809.1"/>
    <property type="molecule type" value="Genomic_DNA"/>
</dbReference>
<keyword evidence="3" id="KW-1185">Reference proteome</keyword>
<evidence type="ECO:0000313" key="2">
    <source>
        <dbReference type="EMBL" id="CAL6005809.1"/>
    </source>
</evidence>
<dbReference type="EMBL" id="CATOUU010000517">
    <property type="protein sequence ID" value="CAI9932472.1"/>
    <property type="molecule type" value="Genomic_DNA"/>
</dbReference>
<reference evidence="2 3" key="2">
    <citation type="submission" date="2024-07" db="EMBL/GenBank/DDBJ databases">
        <authorList>
            <person name="Akdeniz Z."/>
        </authorList>
    </citation>
    <scope>NUCLEOTIDE SEQUENCE [LARGE SCALE GENOMIC DNA]</scope>
</reference>
<evidence type="ECO:0000313" key="3">
    <source>
        <dbReference type="Proteomes" id="UP001642409"/>
    </source>
</evidence>